<dbReference type="EMBL" id="JACHVA010000062">
    <property type="protein sequence ID" value="MBC2601643.1"/>
    <property type="molecule type" value="Genomic_DNA"/>
</dbReference>
<comment type="caution">
    <text evidence="5">The sequence shown here is derived from an EMBL/GenBank/DDBJ whole genome shotgun (WGS) entry which is preliminary data.</text>
</comment>
<reference evidence="5 8" key="1">
    <citation type="submission" date="2020-07" db="EMBL/GenBank/DDBJ databases">
        <authorList>
            <person name="Feng X."/>
        </authorList>
    </citation>
    <scope>NUCLEOTIDE SEQUENCE [LARGE SCALE GENOMIC DNA]</scope>
    <source>
        <strain evidence="5 8">JCM14086</strain>
    </source>
</reference>
<evidence type="ECO:0000313" key="4">
    <source>
        <dbReference type="EMBL" id="MBC2600576.1"/>
    </source>
</evidence>
<proteinExistence type="predicted"/>
<gene>
    <name evidence="4" type="ORF">H5P30_02145</name>
    <name evidence="5" type="ORF">H5P30_02175</name>
    <name evidence="6" type="ORF">H5P30_07615</name>
    <name evidence="7" type="ORF">H5P30_14345</name>
</gene>
<protein>
    <submittedName>
        <fullName evidence="5">Helix-turn-helix transcriptional regulator</fullName>
    </submittedName>
</protein>
<evidence type="ECO:0000313" key="6">
    <source>
        <dbReference type="EMBL" id="MBC2601643.1"/>
    </source>
</evidence>
<evidence type="ECO:0000313" key="8">
    <source>
        <dbReference type="Proteomes" id="UP000525652"/>
    </source>
</evidence>
<feature type="compositionally biased region" description="Polar residues" evidence="2">
    <location>
        <begin position="1"/>
        <end position="10"/>
    </location>
</feature>
<dbReference type="RefSeq" id="WP_185691324.1">
    <property type="nucleotide sequence ID" value="NZ_JACHVA010000025.1"/>
</dbReference>
<feature type="region of interest" description="Disordered" evidence="2">
    <location>
        <begin position="1"/>
        <end position="21"/>
    </location>
</feature>
<keyword evidence="8" id="KW-1185">Reference proteome</keyword>
<feature type="domain" description="HTH cro/C1-type" evidence="3">
    <location>
        <begin position="32"/>
        <end position="86"/>
    </location>
</feature>
<dbReference type="PANTHER" id="PTHR46558:SF4">
    <property type="entry name" value="DNA-BIDING PHAGE PROTEIN"/>
    <property type="match status" value="1"/>
</dbReference>
<keyword evidence="1" id="KW-0238">DNA-binding</keyword>
<accession>A0A7X1AVA0</accession>
<dbReference type="Pfam" id="PF01381">
    <property type="entry name" value="HTH_3"/>
    <property type="match status" value="1"/>
</dbReference>
<dbReference type="EMBL" id="JACHVA010000025">
    <property type="protein sequence ID" value="MBC2600576.1"/>
    <property type="molecule type" value="Genomic_DNA"/>
</dbReference>
<evidence type="ECO:0000259" key="3">
    <source>
        <dbReference type="PROSITE" id="PS50943"/>
    </source>
</evidence>
<dbReference type="SUPFAM" id="SSF47413">
    <property type="entry name" value="lambda repressor-like DNA-binding domains"/>
    <property type="match status" value="1"/>
</dbReference>
<dbReference type="InterPro" id="IPR001387">
    <property type="entry name" value="Cro/C1-type_HTH"/>
</dbReference>
<evidence type="ECO:0000313" key="5">
    <source>
        <dbReference type="EMBL" id="MBC2600582.1"/>
    </source>
</evidence>
<dbReference type="PANTHER" id="PTHR46558">
    <property type="entry name" value="TRACRIPTIONAL REGULATORY PROTEIN-RELATED-RELATED"/>
    <property type="match status" value="1"/>
</dbReference>
<dbReference type="AlphaFoldDB" id="A0A7X1AVA0"/>
<evidence type="ECO:0000256" key="1">
    <source>
        <dbReference type="ARBA" id="ARBA00023125"/>
    </source>
</evidence>
<dbReference type="PROSITE" id="PS50943">
    <property type="entry name" value="HTH_CROC1"/>
    <property type="match status" value="1"/>
</dbReference>
<dbReference type="GO" id="GO:0003677">
    <property type="term" value="F:DNA binding"/>
    <property type="evidence" value="ECO:0007669"/>
    <property type="project" value="UniProtKB-KW"/>
</dbReference>
<dbReference type="CDD" id="cd00093">
    <property type="entry name" value="HTH_XRE"/>
    <property type="match status" value="1"/>
</dbReference>
<evidence type="ECO:0000313" key="7">
    <source>
        <dbReference type="EMBL" id="MBC2602960.1"/>
    </source>
</evidence>
<dbReference type="Proteomes" id="UP000525652">
    <property type="component" value="Unassembled WGS sequence"/>
</dbReference>
<dbReference type="InterPro" id="IPR010982">
    <property type="entry name" value="Lambda_DNA-bd_dom_sf"/>
</dbReference>
<dbReference type="Gene3D" id="1.10.260.40">
    <property type="entry name" value="lambda repressor-like DNA-binding domains"/>
    <property type="match status" value="1"/>
</dbReference>
<dbReference type="EMBL" id="JACHVA010000109">
    <property type="protein sequence ID" value="MBC2602960.1"/>
    <property type="molecule type" value="Genomic_DNA"/>
</dbReference>
<evidence type="ECO:0000256" key="2">
    <source>
        <dbReference type="SAM" id="MobiDB-lite"/>
    </source>
</evidence>
<organism evidence="5 8">
    <name type="scientific">Puniceicoccus vermicola</name>
    <dbReference type="NCBI Taxonomy" id="388746"/>
    <lineage>
        <taxon>Bacteria</taxon>
        <taxon>Pseudomonadati</taxon>
        <taxon>Verrucomicrobiota</taxon>
        <taxon>Opitutia</taxon>
        <taxon>Puniceicoccales</taxon>
        <taxon>Puniceicoccaceae</taxon>
        <taxon>Puniceicoccus</taxon>
    </lineage>
</organism>
<dbReference type="SMART" id="SM00530">
    <property type="entry name" value="HTH_XRE"/>
    <property type="match status" value="1"/>
</dbReference>
<dbReference type="EMBL" id="JACHVA010000026">
    <property type="protein sequence ID" value="MBC2600582.1"/>
    <property type="molecule type" value="Genomic_DNA"/>
</dbReference>
<name>A0A7X1AVA0_9BACT</name>
<sequence length="132" mass="15022">MKKTILTNRPYNRPMASGRTTTKEAPFFGQRLSHFRKQRGMTQQELADALEISRSLVHHYERSCPNPTSDFVLKVSKVLDVSLDELFDLKPEKIKSGPPPRVKKLTQRLVGLPKAKQGVVLEMLESYLDKAS</sequence>